<dbReference type="InterPro" id="IPR003746">
    <property type="entry name" value="DUF167"/>
</dbReference>
<organism evidence="2 3">
    <name type="scientific">Thermogutta terrifontis</name>
    <dbReference type="NCBI Taxonomy" id="1331910"/>
    <lineage>
        <taxon>Bacteria</taxon>
        <taxon>Pseudomonadati</taxon>
        <taxon>Planctomycetota</taxon>
        <taxon>Planctomycetia</taxon>
        <taxon>Pirellulales</taxon>
        <taxon>Thermoguttaceae</taxon>
        <taxon>Thermogutta</taxon>
    </lineage>
</organism>
<dbReference type="AlphaFoldDB" id="A0A286RKS8"/>
<comment type="similarity">
    <text evidence="1">Belongs to the UPF0235 family.</text>
</comment>
<evidence type="ECO:0000313" key="3">
    <source>
        <dbReference type="Proteomes" id="UP000215086"/>
    </source>
</evidence>
<dbReference type="KEGG" id="ttf:THTE_3959"/>
<dbReference type="SUPFAM" id="SSF69786">
    <property type="entry name" value="YggU-like"/>
    <property type="match status" value="1"/>
</dbReference>
<accession>A0A286RKS8</accession>
<dbReference type="InterPro" id="IPR036591">
    <property type="entry name" value="YggU-like_sf"/>
</dbReference>
<proteinExistence type="inferred from homology"/>
<dbReference type="NCBIfam" id="TIGR00251">
    <property type="entry name" value="DUF167 family protein"/>
    <property type="match status" value="1"/>
</dbReference>
<evidence type="ECO:0000256" key="1">
    <source>
        <dbReference type="ARBA" id="ARBA00010364"/>
    </source>
</evidence>
<dbReference type="EMBL" id="CP018477">
    <property type="protein sequence ID" value="ASV76560.1"/>
    <property type="molecule type" value="Genomic_DNA"/>
</dbReference>
<protein>
    <submittedName>
        <fullName evidence="2">Uncharacterized protein</fullName>
    </submittedName>
</protein>
<dbReference type="Proteomes" id="UP000215086">
    <property type="component" value="Chromosome"/>
</dbReference>
<evidence type="ECO:0000313" key="2">
    <source>
        <dbReference type="EMBL" id="ASV76560.1"/>
    </source>
</evidence>
<dbReference type="SMART" id="SM01152">
    <property type="entry name" value="DUF167"/>
    <property type="match status" value="1"/>
</dbReference>
<gene>
    <name evidence="2" type="ORF">THTE_3959</name>
</gene>
<sequence>MKVWVTQAPEKGKANQAVLEILAKSLGVRPSQLEIVSGQTSPHKRILVRGLNAREVAQRLKAGAHTDPKTG</sequence>
<dbReference type="Pfam" id="PF02594">
    <property type="entry name" value="DUF167"/>
    <property type="match status" value="1"/>
</dbReference>
<keyword evidence="3" id="KW-1185">Reference proteome</keyword>
<name>A0A286RKS8_9BACT</name>
<dbReference type="Gene3D" id="3.30.1200.10">
    <property type="entry name" value="YggU-like"/>
    <property type="match status" value="1"/>
</dbReference>
<reference evidence="2 3" key="1">
    <citation type="journal article" name="Front. Microbiol.">
        <title>Sugar Metabolism of the First Thermophilic Planctomycete Thermogutta terrifontis: Comparative Genomic and Transcriptomic Approaches.</title>
        <authorList>
            <person name="Elcheninov A.G."/>
            <person name="Menzel P."/>
            <person name="Gudbergsdottir S.R."/>
            <person name="Slesarev A.I."/>
            <person name="Kadnikov V.V."/>
            <person name="Krogh A."/>
            <person name="Bonch-Osmolovskaya E.A."/>
            <person name="Peng X."/>
            <person name="Kublanov I.V."/>
        </authorList>
    </citation>
    <scope>NUCLEOTIDE SEQUENCE [LARGE SCALE GENOMIC DNA]</scope>
    <source>
        <strain evidence="2 3">R1</strain>
    </source>
</reference>